<evidence type="ECO:0000313" key="1">
    <source>
        <dbReference type="EMBL" id="KAK1942977.1"/>
    </source>
</evidence>
<protein>
    <submittedName>
        <fullName evidence="1">Uncharacterized protein</fullName>
    </submittedName>
</protein>
<organism evidence="1 2">
    <name type="scientific">Phytophthora citrophthora</name>
    <dbReference type="NCBI Taxonomy" id="4793"/>
    <lineage>
        <taxon>Eukaryota</taxon>
        <taxon>Sar</taxon>
        <taxon>Stramenopiles</taxon>
        <taxon>Oomycota</taxon>
        <taxon>Peronosporomycetes</taxon>
        <taxon>Peronosporales</taxon>
        <taxon>Peronosporaceae</taxon>
        <taxon>Phytophthora</taxon>
    </lineage>
</organism>
<comment type="caution">
    <text evidence="1">The sequence shown here is derived from an EMBL/GenBank/DDBJ whole genome shotgun (WGS) entry which is preliminary data.</text>
</comment>
<dbReference type="AlphaFoldDB" id="A0AAD9GQJ7"/>
<proteinExistence type="predicted"/>
<name>A0AAD9GQJ7_9STRA</name>
<sequence>MRTILDVTSVGTNLTPEQQEATLADLAFFLDNYGSTRAVRAKLKKQKREIQRLIDCLRKLLNGEDPGESERRAADSGGLEEHACDVNETMVDLDFFPQSLRLYKRCSP</sequence>
<gene>
    <name evidence="1" type="ORF">P3T76_005614</name>
</gene>
<evidence type="ECO:0000313" key="2">
    <source>
        <dbReference type="Proteomes" id="UP001259832"/>
    </source>
</evidence>
<accession>A0AAD9GQJ7</accession>
<reference evidence="1" key="1">
    <citation type="submission" date="2023-08" db="EMBL/GenBank/DDBJ databases">
        <title>Reference Genome Resource for the Citrus Pathogen Phytophthora citrophthora.</title>
        <authorList>
            <person name="Moller H."/>
            <person name="Coetzee B."/>
            <person name="Rose L.J."/>
            <person name="Van Niekerk J.M."/>
        </authorList>
    </citation>
    <scope>NUCLEOTIDE SEQUENCE</scope>
    <source>
        <strain evidence="1">STE-U-9442</strain>
    </source>
</reference>
<keyword evidence="2" id="KW-1185">Reference proteome</keyword>
<dbReference type="Proteomes" id="UP001259832">
    <property type="component" value="Unassembled WGS sequence"/>
</dbReference>
<dbReference type="EMBL" id="JASMQC010000008">
    <property type="protein sequence ID" value="KAK1942977.1"/>
    <property type="molecule type" value="Genomic_DNA"/>
</dbReference>